<dbReference type="Proteomes" id="UP000217736">
    <property type="component" value="Chromosome"/>
</dbReference>
<protein>
    <submittedName>
        <fullName evidence="1">Uncharacterized protein</fullName>
    </submittedName>
</protein>
<accession>A0A1Z4EN95</accession>
<dbReference type="EMBL" id="AP018164">
    <property type="protein sequence ID" value="BAX94469.1"/>
    <property type="molecule type" value="Genomic_DNA"/>
</dbReference>
<dbReference type="KEGG" id="mshg:MSG_04352"/>
<dbReference type="AlphaFoldDB" id="A0A1Z4EN95"/>
<gene>
    <name evidence="1" type="ORF">MSG_04352</name>
</gene>
<organism evidence="1 2">
    <name type="scientific">Mycobacterium shigaense</name>
    <dbReference type="NCBI Taxonomy" id="722731"/>
    <lineage>
        <taxon>Bacteria</taxon>
        <taxon>Bacillati</taxon>
        <taxon>Actinomycetota</taxon>
        <taxon>Actinomycetes</taxon>
        <taxon>Mycobacteriales</taxon>
        <taxon>Mycobacteriaceae</taxon>
        <taxon>Mycobacterium</taxon>
        <taxon>Mycobacterium simiae complex</taxon>
    </lineage>
</organism>
<sequence>MAAAKAGLLTVGVIVRFLEAGFVHVLMDVLGSVLVGVGVLVREVVVIVPSVSVSVRDLAMLVFVRVWPSVSVWLCHDQLQSEYIVSVVISRVTRPARPPGRG</sequence>
<proteinExistence type="predicted"/>
<evidence type="ECO:0000313" key="2">
    <source>
        <dbReference type="Proteomes" id="UP000217736"/>
    </source>
</evidence>
<evidence type="ECO:0000313" key="1">
    <source>
        <dbReference type="EMBL" id="BAX94469.1"/>
    </source>
</evidence>
<reference evidence="2" key="1">
    <citation type="submission" date="2017-06" db="EMBL/GenBank/DDBJ databases">
        <title>Complete Genome Sequence of Mycobacterium shigaense.</title>
        <authorList>
            <person name="Fukano H."/>
            <person name="Yoshida M."/>
            <person name="Kazumi Y."/>
            <person name="Ogura Y."/>
            <person name="Mitarai S."/>
            <person name="Hayashi T."/>
            <person name="Hoshino Y."/>
        </authorList>
    </citation>
    <scope>NUCLEOTIDE SEQUENCE [LARGE SCALE GENOMIC DNA]</scope>
    <source>
        <strain evidence="2">UN-152</strain>
    </source>
</reference>
<dbReference type="RefSeq" id="WP_181159213.1">
    <property type="nucleotide sequence ID" value="NZ_AP018164.1"/>
</dbReference>
<keyword evidence="2" id="KW-1185">Reference proteome</keyword>
<name>A0A1Z4EN95_9MYCO</name>